<name>A0A1M3TD52_ASPLC</name>
<dbReference type="VEuPathDB" id="FungiDB:ASPFODRAFT_48790"/>
<reference evidence="2" key="1">
    <citation type="journal article" date="2017" name="Genome Biol.">
        <title>Comparative genomics reveals high biological diversity and specific adaptations in the industrially and medically important fungal genus Aspergillus.</title>
        <authorList>
            <person name="de Vries R.P."/>
            <person name="Riley R."/>
            <person name="Wiebenga A."/>
            <person name="Aguilar-Osorio G."/>
            <person name="Amillis S."/>
            <person name="Uchima C.A."/>
            <person name="Anderluh G."/>
            <person name="Asadollahi M."/>
            <person name="Askin M."/>
            <person name="Barry K."/>
            <person name="Battaglia E."/>
            <person name="Bayram O."/>
            <person name="Benocci T."/>
            <person name="Braus-Stromeyer S.A."/>
            <person name="Caldana C."/>
            <person name="Canovas D."/>
            <person name="Cerqueira G.C."/>
            <person name="Chen F."/>
            <person name="Chen W."/>
            <person name="Choi C."/>
            <person name="Clum A."/>
            <person name="Dos Santos R.A."/>
            <person name="Damasio A.R."/>
            <person name="Diallinas G."/>
            <person name="Emri T."/>
            <person name="Fekete E."/>
            <person name="Flipphi M."/>
            <person name="Freyberg S."/>
            <person name="Gallo A."/>
            <person name="Gournas C."/>
            <person name="Habgood R."/>
            <person name="Hainaut M."/>
            <person name="Harispe M.L."/>
            <person name="Henrissat B."/>
            <person name="Hilden K.S."/>
            <person name="Hope R."/>
            <person name="Hossain A."/>
            <person name="Karabika E."/>
            <person name="Karaffa L."/>
            <person name="Karanyi Z."/>
            <person name="Krasevec N."/>
            <person name="Kuo A."/>
            <person name="Kusch H."/>
            <person name="LaButti K."/>
            <person name="Lagendijk E.L."/>
            <person name="Lapidus A."/>
            <person name="Levasseur A."/>
            <person name="Lindquist E."/>
            <person name="Lipzen A."/>
            <person name="Logrieco A.F."/>
            <person name="MacCabe A."/>
            <person name="Maekelae M.R."/>
            <person name="Malavazi I."/>
            <person name="Melin P."/>
            <person name="Meyer V."/>
            <person name="Mielnichuk N."/>
            <person name="Miskei M."/>
            <person name="Molnar A.P."/>
            <person name="Mule G."/>
            <person name="Ngan C.Y."/>
            <person name="Orejas M."/>
            <person name="Orosz E."/>
            <person name="Ouedraogo J.P."/>
            <person name="Overkamp K.M."/>
            <person name="Park H.-S."/>
            <person name="Perrone G."/>
            <person name="Piumi F."/>
            <person name="Punt P.J."/>
            <person name="Ram A.F."/>
            <person name="Ramon A."/>
            <person name="Rauscher S."/>
            <person name="Record E."/>
            <person name="Riano-Pachon D.M."/>
            <person name="Robert V."/>
            <person name="Roehrig J."/>
            <person name="Ruller R."/>
            <person name="Salamov A."/>
            <person name="Salih N.S."/>
            <person name="Samson R.A."/>
            <person name="Sandor E."/>
            <person name="Sanguinetti M."/>
            <person name="Schuetze T."/>
            <person name="Sepcic K."/>
            <person name="Shelest E."/>
            <person name="Sherlock G."/>
            <person name="Sophianopoulou V."/>
            <person name="Squina F.M."/>
            <person name="Sun H."/>
            <person name="Susca A."/>
            <person name="Todd R.B."/>
            <person name="Tsang A."/>
            <person name="Unkles S.E."/>
            <person name="van de Wiele N."/>
            <person name="van Rossen-Uffink D."/>
            <person name="Oliveira J.V."/>
            <person name="Vesth T.C."/>
            <person name="Visser J."/>
            <person name="Yu J.-H."/>
            <person name="Zhou M."/>
            <person name="Andersen M.R."/>
            <person name="Archer D.B."/>
            <person name="Baker S.E."/>
            <person name="Benoit I."/>
            <person name="Brakhage A.A."/>
            <person name="Braus G.H."/>
            <person name="Fischer R."/>
            <person name="Frisvad J.C."/>
            <person name="Goldman G.H."/>
            <person name="Houbraken J."/>
            <person name="Oakley B."/>
            <person name="Pocsi I."/>
            <person name="Scazzocchio C."/>
            <person name="Seiboth B."/>
            <person name="vanKuyk P.A."/>
            <person name="Wortman J."/>
            <person name="Dyer P.S."/>
            <person name="Grigoriev I.V."/>
        </authorList>
    </citation>
    <scope>NUCLEOTIDE SEQUENCE [LARGE SCALE GENOMIC DNA]</scope>
    <source>
        <strain evidence="2">CBS 106.47</strain>
    </source>
</reference>
<dbReference type="AlphaFoldDB" id="A0A1M3TD52"/>
<proteinExistence type="predicted"/>
<dbReference type="EMBL" id="KV878244">
    <property type="protein sequence ID" value="OJZ84682.1"/>
    <property type="molecule type" value="Genomic_DNA"/>
</dbReference>
<organism evidence="1 2">
    <name type="scientific">Aspergillus luchuensis (strain CBS 106.47)</name>
    <dbReference type="NCBI Taxonomy" id="1137211"/>
    <lineage>
        <taxon>Eukaryota</taxon>
        <taxon>Fungi</taxon>
        <taxon>Dikarya</taxon>
        <taxon>Ascomycota</taxon>
        <taxon>Pezizomycotina</taxon>
        <taxon>Eurotiomycetes</taxon>
        <taxon>Eurotiomycetidae</taxon>
        <taxon>Eurotiales</taxon>
        <taxon>Aspergillaceae</taxon>
        <taxon>Aspergillus</taxon>
        <taxon>Aspergillus subgen. Circumdati</taxon>
    </lineage>
</organism>
<evidence type="ECO:0000313" key="2">
    <source>
        <dbReference type="Proteomes" id="UP000184063"/>
    </source>
</evidence>
<protein>
    <submittedName>
        <fullName evidence="1">Uncharacterized protein</fullName>
    </submittedName>
</protein>
<gene>
    <name evidence="1" type="ORF">ASPFODRAFT_48790</name>
</gene>
<sequence>MACRTITKRGIPTDITTLLGRHGTYLVPVRHPSSLPVNHIHIGAKDYRSFLGRHAADIGG</sequence>
<evidence type="ECO:0000313" key="1">
    <source>
        <dbReference type="EMBL" id="OJZ84682.1"/>
    </source>
</evidence>
<dbReference type="Proteomes" id="UP000184063">
    <property type="component" value="Unassembled WGS sequence"/>
</dbReference>
<accession>A0A1M3TD52</accession>